<dbReference type="SUPFAM" id="SSF81296">
    <property type="entry name" value="E set domains"/>
    <property type="match status" value="1"/>
</dbReference>
<evidence type="ECO:0000259" key="7">
    <source>
        <dbReference type="Pfam" id="PF04234"/>
    </source>
</evidence>
<feature type="transmembrane region" description="Helical" evidence="6">
    <location>
        <begin position="46"/>
        <end position="65"/>
    </location>
</feature>
<proteinExistence type="predicted"/>
<dbReference type="AlphaFoldDB" id="A0A239EEW0"/>
<dbReference type="InterPro" id="IPR014755">
    <property type="entry name" value="Cu-Rt/internalin_Ig-like"/>
</dbReference>
<feature type="compositionally biased region" description="Polar residues" evidence="5">
    <location>
        <begin position="176"/>
        <end position="189"/>
    </location>
</feature>
<feature type="compositionally biased region" description="Low complexity" evidence="5">
    <location>
        <begin position="160"/>
        <end position="175"/>
    </location>
</feature>
<dbReference type="Gene3D" id="2.60.40.1220">
    <property type="match status" value="1"/>
</dbReference>
<keyword evidence="4" id="KW-0186">Copper</keyword>
<dbReference type="PANTHER" id="PTHR34820">
    <property type="entry name" value="INNER MEMBRANE PROTEIN YEBZ"/>
    <property type="match status" value="1"/>
</dbReference>
<evidence type="ECO:0000256" key="6">
    <source>
        <dbReference type="SAM" id="Phobius"/>
    </source>
</evidence>
<evidence type="ECO:0000313" key="8">
    <source>
        <dbReference type="EMBL" id="SNS42454.1"/>
    </source>
</evidence>
<gene>
    <name evidence="8" type="ORF">SAMN05216276_100980</name>
</gene>
<dbReference type="EMBL" id="FZOD01000009">
    <property type="protein sequence ID" value="SNS42454.1"/>
    <property type="molecule type" value="Genomic_DNA"/>
</dbReference>
<feature type="region of interest" description="Disordered" evidence="5">
    <location>
        <begin position="160"/>
        <end position="189"/>
    </location>
</feature>
<evidence type="ECO:0000313" key="9">
    <source>
        <dbReference type="Proteomes" id="UP000198282"/>
    </source>
</evidence>
<keyword evidence="9" id="KW-1185">Reference proteome</keyword>
<dbReference type="InterPro" id="IPR032694">
    <property type="entry name" value="CopC/D"/>
</dbReference>
<keyword evidence="2" id="KW-0479">Metal-binding</keyword>
<protein>
    <recommendedName>
        <fullName evidence="7">CopC domain-containing protein</fullName>
    </recommendedName>
</protein>
<dbReference type="GO" id="GO:0005507">
    <property type="term" value="F:copper ion binding"/>
    <property type="evidence" value="ECO:0007669"/>
    <property type="project" value="InterPro"/>
</dbReference>
<feature type="transmembrane region" description="Helical" evidence="6">
    <location>
        <begin position="198"/>
        <end position="216"/>
    </location>
</feature>
<evidence type="ECO:0000256" key="5">
    <source>
        <dbReference type="SAM" id="MobiDB-lite"/>
    </source>
</evidence>
<dbReference type="Proteomes" id="UP000198282">
    <property type="component" value="Unassembled WGS sequence"/>
</dbReference>
<dbReference type="GO" id="GO:0030313">
    <property type="term" value="C:cell envelope"/>
    <property type="evidence" value="ECO:0007669"/>
    <property type="project" value="UniProtKB-SubCell"/>
</dbReference>
<dbReference type="PANTHER" id="PTHR34820:SF4">
    <property type="entry name" value="INNER MEMBRANE PROTEIN YEBZ"/>
    <property type="match status" value="1"/>
</dbReference>
<dbReference type="InterPro" id="IPR014756">
    <property type="entry name" value="Ig_E-set"/>
</dbReference>
<keyword evidence="3" id="KW-0732">Signal</keyword>
<evidence type="ECO:0000256" key="3">
    <source>
        <dbReference type="ARBA" id="ARBA00022729"/>
    </source>
</evidence>
<dbReference type="InterPro" id="IPR007348">
    <property type="entry name" value="CopC_dom"/>
</dbReference>
<accession>A0A239EEW0</accession>
<sequence>MCPVTRRFLPPPKRVLQALPIRDDGADREFPLEPVMAYVPRFIRRTVLATLCCGLFLMFAAPAALAHDSLKSSSPAKDAEVSTVRQIELEFSAHVLFPTIVLRGAEGRPVSIGKARANGPKVTSDVPEKLPKGKYVIAWRVVSSDGHPIEGEIPFTVTGSASSSAADPASSAAASTSGQSLPSPVSAGDQKSTQGLSSWVWVALAVILMIGAGVWLRTSRPDRSGSAE</sequence>
<keyword evidence="6" id="KW-0812">Transmembrane</keyword>
<dbReference type="GO" id="GO:0046688">
    <property type="term" value="P:response to copper ion"/>
    <property type="evidence" value="ECO:0007669"/>
    <property type="project" value="InterPro"/>
</dbReference>
<organism evidence="8 9">
    <name type="scientific">Streptosporangium subroseum</name>
    <dbReference type="NCBI Taxonomy" id="106412"/>
    <lineage>
        <taxon>Bacteria</taxon>
        <taxon>Bacillati</taxon>
        <taxon>Actinomycetota</taxon>
        <taxon>Actinomycetes</taxon>
        <taxon>Streptosporangiales</taxon>
        <taxon>Streptosporangiaceae</taxon>
        <taxon>Streptosporangium</taxon>
    </lineage>
</organism>
<dbReference type="GO" id="GO:0005886">
    <property type="term" value="C:plasma membrane"/>
    <property type="evidence" value="ECO:0007669"/>
    <property type="project" value="TreeGrafter"/>
</dbReference>
<evidence type="ECO:0000256" key="2">
    <source>
        <dbReference type="ARBA" id="ARBA00022723"/>
    </source>
</evidence>
<feature type="domain" description="CopC" evidence="7">
    <location>
        <begin position="67"/>
        <end position="157"/>
    </location>
</feature>
<dbReference type="GO" id="GO:0006825">
    <property type="term" value="P:copper ion transport"/>
    <property type="evidence" value="ECO:0007669"/>
    <property type="project" value="InterPro"/>
</dbReference>
<name>A0A239EEW0_9ACTN</name>
<dbReference type="Pfam" id="PF04234">
    <property type="entry name" value="CopC"/>
    <property type="match status" value="1"/>
</dbReference>
<evidence type="ECO:0000256" key="4">
    <source>
        <dbReference type="ARBA" id="ARBA00023008"/>
    </source>
</evidence>
<keyword evidence="6" id="KW-0472">Membrane</keyword>
<comment type="subcellular location">
    <subcellularLocation>
        <location evidence="1">Cell envelope</location>
    </subcellularLocation>
</comment>
<evidence type="ECO:0000256" key="1">
    <source>
        <dbReference type="ARBA" id="ARBA00004196"/>
    </source>
</evidence>
<dbReference type="GO" id="GO:0042597">
    <property type="term" value="C:periplasmic space"/>
    <property type="evidence" value="ECO:0007669"/>
    <property type="project" value="InterPro"/>
</dbReference>
<keyword evidence="6" id="KW-1133">Transmembrane helix</keyword>
<reference evidence="8 9" key="1">
    <citation type="submission" date="2017-06" db="EMBL/GenBank/DDBJ databases">
        <authorList>
            <person name="Kim H.J."/>
            <person name="Triplett B.A."/>
        </authorList>
    </citation>
    <scope>NUCLEOTIDE SEQUENCE [LARGE SCALE GENOMIC DNA]</scope>
    <source>
        <strain evidence="8 9">CGMCC 4.2132</strain>
    </source>
</reference>